<dbReference type="EMBL" id="JQ418521">
    <property type="protein sequence ID" value="AFK88790.1"/>
    <property type="molecule type" value="Genomic_DNA"/>
</dbReference>
<accession>I3VZL3</accession>
<proteinExistence type="predicted"/>
<sequence length="47" mass="5842">MQQTTVEIRYLYPSTNTLTKQPKNIFLNQESIWRLNQYRKRLQEKKI</sequence>
<keyword evidence="1" id="KW-0614">Plasmid</keyword>
<evidence type="ECO:0000313" key="1">
    <source>
        <dbReference type="EMBL" id="AFK88790.1"/>
    </source>
</evidence>
<dbReference type="AlphaFoldDB" id="I3VZL3"/>
<geneLocation type="plasmid" evidence="1">
    <name>p96A29192-65</name>
</geneLocation>
<organism evidence="1">
    <name type="scientific">Salmonella sp. 96A-29192</name>
    <dbReference type="NCBI Taxonomy" id="1179814"/>
    <lineage>
        <taxon>Bacteria</taxon>
        <taxon>Pseudomonadati</taxon>
        <taxon>Pseudomonadota</taxon>
        <taxon>Gammaproteobacteria</taxon>
        <taxon>Enterobacterales</taxon>
        <taxon>Enterobacteriaceae</taxon>
        <taxon>Salmonella</taxon>
    </lineage>
</organism>
<protein>
    <submittedName>
        <fullName evidence="1">Uncharacterized protein</fullName>
    </submittedName>
</protein>
<name>I3VZL3_9ENTR</name>
<reference evidence="1" key="1">
    <citation type="submission" date="2012-01" db="EMBL/GenBank/DDBJ databases">
        <authorList>
            <person name="Summers A.O."/>
            <person name="Wireman J."/>
        </authorList>
    </citation>
    <scope>NUCLEOTIDE SEQUENCE</scope>
    <source>
        <strain evidence="1">96A-29192</strain>
        <plasmid evidence="1">p96A29192-65</plasmid>
    </source>
</reference>